<keyword evidence="2" id="KW-1185">Reference proteome</keyword>
<evidence type="ECO:0000313" key="1">
    <source>
        <dbReference type="EMBL" id="RNL88479.1"/>
    </source>
</evidence>
<dbReference type="AlphaFoldDB" id="A0A3N0ELD7"/>
<comment type="caution">
    <text evidence="1">The sequence shown here is derived from an EMBL/GenBank/DDBJ whole genome shotgun (WGS) entry which is preliminary data.</text>
</comment>
<accession>A0A3N0ELD7</accession>
<protein>
    <submittedName>
        <fullName evidence="1">Uncharacterized protein</fullName>
    </submittedName>
</protein>
<dbReference type="EMBL" id="RJTM01000059">
    <property type="protein sequence ID" value="RNL88479.1"/>
    <property type="molecule type" value="Genomic_DNA"/>
</dbReference>
<proteinExistence type="predicted"/>
<gene>
    <name evidence="1" type="ORF">ED312_08505</name>
</gene>
<dbReference type="Proteomes" id="UP000267469">
    <property type="component" value="Unassembled WGS sequence"/>
</dbReference>
<organism evidence="1 2">
    <name type="scientific">Sinomicrobium pectinilyticum</name>
    <dbReference type="NCBI Taxonomy" id="1084421"/>
    <lineage>
        <taxon>Bacteria</taxon>
        <taxon>Pseudomonadati</taxon>
        <taxon>Bacteroidota</taxon>
        <taxon>Flavobacteriia</taxon>
        <taxon>Flavobacteriales</taxon>
        <taxon>Flavobacteriaceae</taxon>
        <taxon>Sinomicrobium</taxon>
    </lineage>
</organism>
<sequence length="227" mass="26734">MMRMRQPYLLEWLDILANVTLNPEKTPVQDITVQQVMVVMEKIRKETATIKSKLKHRVFSLTREKHIRILLENHYASIQILLAQVTQRKKNKTFQQEDLKQVLTLLEASLQDLLSFLETWFARYLNLEQLSKRRRNKIPITSPEEKILCSLSTDQTALVLRAADELRILKAKSMRSVFKTIVPYLATPHRQDLSYDSLRAKAYTPEEKDKEIAIAQLQRMIKKIKEY</sequence>
<evidence type="ECO:0000313" key="2">
    <source>
        <dbReference type="Proteomes" id="UP000267469"/>
    </source>
</evidence>
<reference evidence="1 2" key="1">
    <citation type="submission" date="2018-10" db="EMBL/GenBank/DDBJ databases">
        <title>Sinomicrobium pectinilyticum sp. nov., a pectinase-producing bacterium isolated from alkaline and saline soil, and emended description of the genus Sinomicrobium.</title>
        <authorList>
            <person name="Cheng B."/>
            <person name="Li C."/>
            <person name="Lai Q."/>
            <person name="Du M."/>
            <person name="Shao Z."/>
            <person name="Xu P."/>
            <person name="Yang C."/>
        </authorList>
    </citation>
    <scope>NUCLEOTIDE SEQUENCE [LARGE SCALE GENOMIC DNA]</scope>
    <source>
        <strain evidence="1 2">5DNS001</strain>
    </source>
</reference>
<name>A0A3N0ELD7_SINP1</name>